<keyword evidence="3" id="KW-1185">Reference proteome</keyword>
<keyword evidence="1" id="KW-0812">Transmembrane</keyword>
<dbReference type="AlphaFoldDB" id="A0AAD8GKW9"/>
<dbReference type="EMBL" id="JAGXEW010000001">
    <property type="protein sequence ID" value="KAK1176179.1"/>
    <property type="molecule type" value="Genomic_DNA"/>
</dbReference>
<dbReference type="Proteomes" id="UP001230051">
    <property type="component" value="Unassembled WGS sequence"/>
</dbReference>
<keyword evidence="1" id="KW-1133">Transmembrane helix</keyword>
<feature type="transmembrane region" description="Helical" evidence="1">
    <location>
        <begin position="17"/>
        <end position="39"/>
    </location>
</feature>
<evidence type="ECO:0000313" key="2">
    <source>
        <dbReference type="EMBL" id="KAK1176179.1"/>
    </source>
</evidence>
<organism evidence="2 3">
    <name type="scientific">Acipenser oxyrinchus oxyrinchus</name>
    <dbReference type="NCBI Taxonomy" id="40147"/>
    <lineage>
        <taxon>Eukaryota</taxon>
        <taxon>Metazoa</taxon>
        <taxon>Chordata</taxon>
        <taxon>Craniata</taxon>
        <taxon>Vertebrata</taxon>
        <taxon>Euteleostomi</taxon>
        <taxon>Actinopterygii</taxon>
        <taxon>Chondrostei</taxon>
        <taxon>Acipenseriformes</taxon>
        <taxon>Acipenseridae</taxon>
        <taxon>Acipenser</taxon>
    </lineage>
</organism>
<reference evidence="2" key="1">
    <citation type="submission" date="2022-02" db="EMBL/GenBank/DDBJ databases">
        <title>Atlantic sturgeon de novo genome assembly.</title>
        <authorList>
            <person name="Stock M."/>
            <person name="Klopp C."/>
            <person name="Guiguen Y."/>
            <person name="Cabau C."/>
            <person name="Parinello H."/>
            <person name="Santidrian Yebra-Pimentel E."/>
            <person name="Kuhl H."/>
            <person name="Dirks R.P."/>
            <person name="Guessner J."/>
            <person name="Wuertz S."/>
            <person name="Du K."/>
            <person name="Schartl M."/>
        </authorList>
    </citation>
    <scope>NUCLEOTIDE SEQUENCE</scope>
    <source>
        <strain evidence="2">STURGEONOMICS-FGT-2020</strain>
        <tissue evidence="2">Whole blood</tissue>
    </source>
</reference>
<accession>A0AAD8GKW9</accession>
<name>A0AAD8GKW9_ACIOX</name>
<sequence length="110" mass="12248">MASIPSEESYRSLSYEITMVSICGVILLTTLIITAFKIFKKLKQRQASSVDGLEETRVTKLGMKLNGSATVFTSEINSPLPIFYIHEVEERSSEKPLSMVKLPSDALLHI</sequence>
<gene>
    <name evidence="2" type="ORF">AOXY_G1022</name>
</gene>
<evidence type="ECO:0000256" key="1">
    <source>
        <dbReference type="SAM" id="Phobius"/>
    </source>
</evidence>
<evidence type="ECO:0000313" key="3">
    <source>
        <dbReference type="Proteomes" id="UP001230051"/>
    </source>
</evidence>
<comment type="caution">
    <text evidence="2">The sequence shown here is derived from an EMBL/GenBank/DDBJ whole genome shotgun (WGS) entry which is preliminary data.</text>
</comment>
<keyword evidence="1" id="KW-0472">Membrane</keyword>
<protein>
    <submittedName>
        <fullName evidence="2">Uncharacterized protein</fullName>
    </submittedName>
</protein>
<proteinExistence type="predicted"/>